<evidence type="ECO:0000313" key="2">
    <source>
        <dbReference type="EMBL" id="EGG02469.1"/>
    </source>
</evidence>
<feature type="compositionally biased region" description="Acidic residues" evidence="1">
    <location>
        <begin position="77"/>
        <end position="89"/>
    </location>
</feature>
<dbReference type="AlphaFoldDB" id="F4RYH1"/>
<reference evidence="3" key="1">
    <citation type="journal article" date="2011" name="Proc. Natl. Acad. Sci. U.S.A.">
        <title>Obligate biotrophy features unraveled by the genomic analysis of rust fungi.</title>
        <authorList>
            <person name="Duplessis S."/>
            <person name="Cuomo C.A."/>
            <person name="Lin Y.-C."/>
            <person name="Aerts A."/>
            <person name="Tisserant E."/>
            <person name="Veneault-Fourrey C."/>
            <person name="Joly D.L."/>
            <person name="Hacquard S."/>
            <person name="Amselem J."/>
            <person name="Cantarel B.L."/>
            <person name="Chiu R."/>
            <person name="Coutinho P.M."/>
            <person name="Feau N."/>
            <person name="Field M."/>
            <person name="Frey P."/>
            <person name="Gelhaye E."/>
            <person name="Goldberg J."/>
            <person name="Grabherr M.G."/>
            <person name="Kodira C.D."/>
            <person name="Kohler A."/>
            <person name="Kuees U."/>
            <person name="Lindquist E.A."/>
            <person name="Lucas S.M."/>
            <person name="Mago R."/>
            <person name="Mauceli E."/>
            <person name="Morin E."/>
            <person name="Murat C."/>
            <person name="Pangilinan J.L."/>
            <person name="Park R."/>
            <person name="Pearson M."/>
            <person name="Quesneville H."/>
            <person name="Rouhier N."/>
            <person name="Sakthikumar S."/>
            <person name="Salamov A.A."/>
            <person name="Schmutz J."/>
            <person name="Selles B."/>
            <person name="Shapiro H."/>
            <person name="Tanguay P."/>
            <person name="Tuskan G.A."/>
            <person name="Henrissat B."/>
            <person name="Van de Peer Y."/>
            <person name="Rouze P."/>
            <person name="Ellis J.G."/>
            <person name="Dodds P.N."/>
            <person name="Schein J.E."/>
            <person name="Zhong S."/>
            <person name="Hamelin R.C."/>
            <person name="Grigoriev I.V."/>
            <person name="Szabo L.J."/>
            <person name="Martin F."/>
        </authorList>
    </citation>
    <scope>NUCLEOTIDE SEQUENCE [LARGE SCALE GENOMIC DNA]</scope>
    <source>
        <strain evidence="3">98AG31 / pathotype 3-4-7</strain>
    </source>
</reference>
<protein>
    <submittedName>
        <fullName evidence="2">Uncharacterized protein</fullName>
    </submittedName>
</protein>
<organism evidence="3">
    <name type="scientific">Melampsora larici-populina (strain 98AG31 / pathotype 3-4-7)</name>
    <name type="common">Poplar leaf rust fungus</name>
    <dbReference type="NCBI Taxonomy" id="747676"/>
    <lineage>
        <taxon>Eukaryota</taxon>
        <taxon>Fungi</taxon>
        <taxon>Dikarya</taxon>
        <taxon>Basidiomycota</taxon>
        <taxon>Pucciniomycotina</taxon>
        <taxon>Pucciniomycetes</taxon>
        <taxon>Pucciniales</taxon>
        <taxon>Melampsoraceae</taxon>
        <taxon>Melampsora</taxon>
    </lineage>
</organism>
<feature type="compositionally biased region" description="Basic and acidic residues" evidence="1">
    <location>
        <begin position="92"/>
        <end position="118"/>
    </location>
</feature>
<feature type="compositionally biased region" description="Basic and acidic residues" evidence="1">
    <location>
        <begin position="11"/>
        <end position="29"/>
    </location>
</feature>
<name>F4RYH1_MELLP</name>
<feature type="compositionally biased region" description="Basic residues" evidence="1">
    <location>
        <begin position="37"/>
        <end position="55"/>
    </location>
</feature>
<evidence type="ECO:0000256" key="1">
    <source>
        <dbReference type="SAM" id="MobiDB-lite"/>
    </source>
</evidence>
<gene>
    <name evidence="2" type="ORF">MELLADRAFT_110046</name>
</gene>
<feature type="region of interest" description="Disordered" evidence="1">
    <location>
        <begin position="1"/>
        <end position="126"/>
    </location>
</feature>
<dbReference type="KEGG" id="mlr:MELLADRAFT_110046"/>
<accession>F4RYH1</accession>
<dbReference type="InParanoid" id="F4RYH1"/>
<feature type="region of interest" description="Disordered" evidence="1">
    <location>
        <begin position="205"/>
        <end position="226"/>
    </location>
</feature>
<proteinExistence type="predicted"/>
<dbReference type="VEuPathDB" id="FungiDB:MELLADRAFT_110046"/>
<keyword evidence="3" id="KW-1185">Reference proteome</keyword>
<feature type="compositionally biased region" description="Polar residues" evidence="1">
    <location>
        <begin position="1"/>
        <end position="10"/>
    </location>
</feature>
<dbReference type="EMBL" id="GL883130">
    <property type="protein sequence ID" value="EGG02469.1"/>
    <property type="molecule type" value="Genomic_DNA"/>
</dbReference>
<sequence length="241" mass="27697">MSKEQSSTEIFNKDVEMILSKHEKEKENQEVGSSTRGRGRGKSNRSRGRGGKRGKGGATTTRQTRSTVKGKIREPIEEPEEEENEEDSALTDIDKEETNKEEVNEGEEERKKGKGEKLTEDEDEEEDIISLVDEAKFVAEDAHIDREHERYVAELTRHFRKGNTGCFEMLEKTYWRWCERIGTEPRGVQMLDCSSEKEEELEISTSKRKAKTQVTEKATKVGKKMNHGQVLTHRLIDLSSY</sequence>
<evidence type="ECO:0000313" key="3">
    <source>
        <dbReference type="Proteomes" id="UP000001072"/>
    </source>
</evidence>
<dbReference type="HOGENOM" id="CLU_1152001_0_0_1"/>
<dbReference type="Proteomes" id="UP000001072">
    <property type="component" value="Unassembled WGS sequence"/>
</dbReference>
<dbReference type="RefSeq" id="XP_007414158.1">
    <property type="nucleotide sequence ID" value="XM_007414096.1"/>
</dbReference>
<dbReference type="GeneID" id="18923947"/>